<dbReference type="RefSeq" id="WP_100138062.1">
    <property type="nucleotide sequence ID" value="NZ_MEIS01000122.1"/>
</dbReference>
<evidence type="ECO:0008006" key="3">
    <source>
        <dbReference type="Google" id="ProtNLM"/>
    </source>
</evidence>
<dbReference type="Proteomes" id="UP000229434">
    <property type="component" value="Unassembled WGS sequence"/>
</dbReference>
<comment type="caution">
    <text evidence="1">The sequence shown here is derived from an EMBL/GenBank/DDBJ whole genome shotgun (WGS) entry which is preliminary data.</text>
</comment>
<dbReference type="Gene3D" id="1.10.260.40">
    <property type="entry name" value="lambda repressor-like DNA-binding domains"/>
    <property type="match status" value="1"/>
</dbReference>
<proteinExistence type="predicted"/>
<dbReference type="AlphaFoldDB" id="A0A2N9XVJ1"/>
<gene>
    <name evidence="1" type="ORF">BHC49_10475</name>
</gene>
<reference evidence="1 2" key="1">
    <citation type="journal article" date="2017" name="MBio">
        <title>Type VI secretion-mediated competition in the bee gut microbiome.</title>
        <authorList>
            <person name="Steele M.I."/>
            <person name="Kwong W.K."/>
            <person name="Powell J.E."/>
            <person name="Whiteley M."/>
            <person name="Moran N.A."/>
        </authorList>
    </citation>
    <scope>NUCLEOTIDE SEQUENCE [LARGE SCALE GENOMIC DNA]</scope>
    <source>
        <strain evidence="1 2">Nev3CBA3</strain>
    </source>
</reference>
<evidence type="ECO:0000313" key="2">
    <source>
        <dbReference type="Proteomes" id="UP000229434"/>
    </source>
</evidence>
<evidence type="ECO:0000313" key="1">
    <source>
        <dbReference type="EMBL" id="PIT53581.1"/>
    </source>
</evidence>
<dbReference type="InterPro" id="IPR010982">
    <property type="entry name" value="Lambda_DNA-bd_dom_sf"/>
</dbReference>
<dbReference type="EMBL" id="MEIS01000122">
    <property type="protein sequence ID" value="PIT53581.1"/>
    <property type="molecule type" value="Genomic_DNA"/>
</dbReference>
<sequence>MEPNEIYEDSKKKGLSARLIADASNVTNHSVSKVIRIGRKNKRIAETIAKLIEKPFTDTFS</sequence>
<protein>
    <recommendedName>
        <fullName evidence="3">HTH cro/C1-type domain-containing protein</fullName>
    </recommendedName>
</protein>
<accession>A0A2N9XVJ1</accession>
<organism evidence="1 2">
    <name type="scientific">Snodgrassella alvi</name>
    <dbReference type="NCBI Taxonomy" id="1196083"/>
    <lineage>
        <taxon>Bacteria</taxon>
        <taxon>Pseudomonadati</taxon>
        <taxon>Pseudomonadota</taxon>
        <taxon>Betaproteobacteria</taxon>
        <taxon>Neisseriales</taxon>
        <taxon>Neisseriaceae</taxon>
        <taxon>Snodgrassella</taxon>
    </lineage>
</organism>
<name>A0A2N9XVJ1_9NEIS</name>
<dbReference type="GO" id="GO:0003677">
    <property type="term" value="F:DNA binding"/>
    <property type="evidence" value="ECO:0007669"/>
    <property type="project" value="InterPro"/>
</dbReference>